<evidence type="ECO:0000313" key="2">
    <source>
        <dbReference type="EMBL" id="SOC45204.1"/>
    </source>
</evidence>
<feature type="transmembrane region" description="Helical" evidence="1">
    <location>
        <begin position="271"/>
        <end position="300"/>
    </location>
</feature>
<keyword evidence="1" id="KW-1133">Transmembrane helix</keyword>
<name>A0A285UTL4_9STAP</name>
<dbReference type="AlphaFoldDB" id="A0A285UTL4"/>
<gene>
    <name evidence="2" type="ORF">SAMN05878391_2651</name>
</gene>
<protein>
    <recommendedName>
        <fullName evidence="4">5,10-methylene-tetrahydrofolate dehydrogenase</fullName>
    </recommendedName>
</protein>
<dbReference type="Proteomes" id="UP000219412">
    <property type="component" value="Unassembled WGS sequence"/>
</dbReference>
<dbReference type="EMBL" id="OBQF01000009">
    <property type="protein sequence ID" value="SOC45204.1"/>
    <property type="molecule type" value="Genomic_DNA"/>
</dbReference>
<feature type="transmembrane region" description="Helical" evidence="1">
    <location>
        <begin position="229"/>
        <end position="250"/>
    </location>
</feature>
<organism evidence="2 3">
    <name type="scientific">Salinicoccus kekensis</name>
    <dbReference type="NCBI Taxonomy" id="714307"/>
    <lineage>
        <taxon>Bacteria</taxon>
        <taxon>Bacillati</taxon>
        <taxon>Bacillota</taxon>
        <taxon>Bacilli</taxon>
        <taxon>Bacillales</taxon>
        <taxon>Staphylococcaceae</taxon>
        <taxon>Salinicoccus</taxon>
    </lineage>
</organism>
<evidence type="ECO:0000313" key="3">
    <source>
        <dbReference type="Proteomes" id="UP000219412"/>
    </source>
</evidence>
<keyword evidence="1" id="KW-0812">Transmembrane</keyword>
<reference evidence="3" key="1">
    <citation type="submission" date="2017-08" db="EMBL/GenBank/DDBJ databases">
        <authorList>
            <person name="Varghese N."/>
            <person name="Submissions S."/>
        </authorList>
    </citation>
    <scope>NUCLEOTIDE SEQUENCE [LARGE SCALE GENOMIC DNA]</scope>
    <source>
        <strain evidence="3">DSM 23173</strain>
    </source>
</reference>
<feature type="transmembrane region" description="Helical" evidence="1">
    <location>
        <begin position="199"/>
        <end position="217"/>
    </location>
</feature>
<keyword evidence="1" id="KW-0472">Membrane</keyword>
<keyword evidence="3" id="KW-1185">Reference proteome</keyword>
<sequence>MTEKHIGIVAAPGAPDRLAKQIKAELPDMLGRELDEDIEWEVSTHVDPLTGYAELIEELYEKTDEYREKYDWDHTLFITDLPVYHGEMVTTVDINNETGVGLISLPAFGWPPIKQSVLKTIVSIIRNVRENAGREELTATFNNYLKTSRVFYEEVFLDETDANHSVYYIKDSWRGRLRLIAGMSWANNPFNMMRSLSSVVALAFATGTFSMLFSTMWNLSNLFPLGRMAAVSLLAVSAMALWIIISHDLWERVRGKENKRILKLYNGATALTLFISVLFYFAVLYMMFFTAALVLLPPGYVVNHIVPDEVTIVFYIEVAWFAASLSTVVGAIGAGVQDQDLIKKSTYGYRQRYREQYRSSSDL</sequence>
<accession>A0A285UTL4</accession>
<feature type="transmembrane region" description="Helical" evidence="1">
    <location>
        <begin position="312"/>
        <end position="336"/>
    </location>
</feature>
<evidence type="ECO:0000256" key="1">
    <source>
        <dbReference type="SAM" id="Phobius"/>
    </source>
</evidence>
<proteinExistence type="predicted"/>
<evidence type="ECO:0008006" key="4">
    <source>
        <dbReference type="Google" id="ProtNLM"/>
    </source>
</evidence>